<feature type="compositionally biased region" description="Polar residues" evidence="7">
    <location>
        <begin position="568"/>
        <end position="578"/>
    </location>
</feature>
<evidence type="ECO:0000256" key="1">
    <source>
        <dbReference type="ARBA" id="ARBA00004123"/>
    </source>
</evidence>
<protein>
    <submittedName>
        <fullName evidence="10">Uncharacterized protein</fullName>
    </submittedName>
</protein>
<sequence>MSDSADGLGSKPSRVTTSVVNLNNVTKNAAGQMTTIIKTSSGESIMAPVLTPVAAAGSMASNMGLSFLPRPFVKKNSGVKWTEEEDKMLKKAVEENGAKNWKCIAEKLKDRTEVQCLHRWQKVLKPTLVKGPWTTEEDQKVVELVNKLGAKKWSLIASHLPGRIGKQCRERWHNHLNPNINKSPWRVEEDRKILEAHETLGNRWAEIAKLLPGRTDNAIKNHWNSSMRRKIEKFLCRKQGVDSEKNLKYLPDGRFDFAGDIEGVLEAVRGKDSNRRNKKKKDDDDSDNFTSSTSSRKTKKKSSKVASFSQPPPQQIPHSDDFFVNSAATPSFKAARSHLMDSPTTPGFANYNGVDVGSDLFDGVGFESLPTKKGRSKKGRKTTQYSSVEAAASAASYAATIQHQSSSAVHFADEIGASLMSPQMAFSPGPNFNGDQLSVNKFGKSPMMTTPYSLRATPARFINSSNKATVTNAFADLKSIFGNPMTPGAGMTPLVPGVGAARTPMDSTMKKVLLGNTGTPLNRTGRGTQIDMSGEVFSPALSDISVTGLFDDSEKENVGPNAGKIPTPTMSNQTPSASKAKSLSTIKEDLSQSQSSAASILSTLSPGAAAMNASQVSEASSSLYQTNGTAVSFGNSSSNNVLMQSMPPPCPTTAGQDKNKTPFVLAPSADLTPDSGTAHAMAHLRRNPRRESVKLSVSDLLSPNEASVSGSGEKRKLVSKIGLGESLGEMNASEFDQSRSLPAKKRKFAPVVSGMGGRSEVN</sequence>
<keyword evidence="5" id="KW-0804">Transcription</keyword>
<keyword evidence="3" id="KW-0805">Transcription regulation</keyword>
<keyword evidence="4" id="KW-0238">DNA-binding</keyword>
<evidence type="ECO:0000313" key="11">
    <source>
        <dbReference type="Proteomes" id="UP001165065"/>
    </source>
</evidence>
<dbReference type="Pfam" id="PF00249">
    <property type="entry name" value="Myb_DNA-binding"/>
    <property type="match status" value="3"/>
</dbReference>
<gene>
    <name evidence="10" type="ORF">TrCOL_g8691</name>
</gene>
<feature type="domain" description="Myb-like" evidence="8">
    <location>
        <begin position="80"/>
        <end position="124"/>
    </location>
</feature>
<dbReference type="FunFam" id="1.10.10.60:FF:000016">
    <property type="entry name" value="Transcriptional activator Myb isoform A"/>
    <property type="match status" value="1"/>
</dbReference>
<dbReference type="PANTHER" id="PTHR45614">
    <property type="entry name" value="MYB PROTEIN-RELATED"/>
    <property type="match status" value="1"/>
</dbReference>
<keyword evidence="2" id="KW-0677">Repeat</keyword>
<dbReference type="Gene3D" id="1.10.10.60">
    <property type="entry name" value="Homeodomain-like"/>
    <property type="match status" value="3"/>
</dbReference>
<feature type="compositionally biased region" description="Basic and acidic residues" evidence="7">
    <location>
        <begin position="269"/>
        <end position="283"/>
    </location>
</feature>
<comment type="subcellular location">
    <subcellularLocation>
        <location evidence="1">Nucleus</location>
    </subcellularLocation>
</comment>
<feature type="domain" description="Myb-like" evidence="8">
    <location>
        <begin position="125"/>
        <end position="176"/>
    </location>
</feature>
<dbReference type="PROSITE" id="PS51294">
    <property type="entry name" value="HTH_MYB"/>
    <property type="match status" value="3"/>
</dbReference>
<feature type="region of interest" description="Disordered" evidence="7">
    <location>
        <begin position="555"/>
        <end position="578"/>
    </location>
</feature>
<dbReference type="FunFam" id="1.10.10.60:FF:000010">
    <property type="entry name" value="Transcriptional activator Myb isoform A"/>
    <property type="match status" value="1"/>
</dbReference>
<dbReference type="SMART" id="SM00717">
    <property type="entry name" value="SANT"/>
    <property type="match status" value="3"/>
</dbReference>
<dbReference type="SUPFAM" id="SSF46689">
    <property type="entry name" value="Homeodomain-like"/>
    <property type="match status" value="2"/>
</dbReference>
<evidence type="ECO:0000256" key="3">
    <source>
        <dbReference type="ARBA" id="ARBA00023015"/>
    </source>
</evidence>
<feature type="domain" description="HTH myb-type" evidence="9">
    <location>
        <begin position="181"/>
        <end position="231"/>
    </location>
</feature>
<reference evidence="11" key="1">
    <citation type="journal article" date="2023" name="Commun. Biol.">
        <title>Genome analysis of Parmales, the sister group of diatoms, reveals the evolutionary specialization of diatoms from phago-mixotrophs to photoautotrophs.</title>
        <authorList>
            <person name="Ban H."/>
            <person name="Sato S."/>
            <person name="Yoshikawa S."/>
            <person name="Yamada K."/>
            <person name="Nakamura Y."/>
            <person name="Ichinomiya M."/>
            <person name="Sato N."/>
            <person name="Blanc-Mathieu R."/>
            <person name="Endo H."/>
            <person name="Kuwata A."/>
            <person name="Ogata H."/>
        </authorList>
    </citation>
    <scope>NUCLEOTIDE SEQUENCE [LARGE SCALE GENOMIC DNA]</scope>
</reference>
<dbReference type="EMBL" id="BRYA01001489">
    <property type="protein sequence ID" value="GMI44668.1"/>
    <property type="molecule type" value="Genomic_DNA"/>
</dbReference>
<evidence type="ECO:0000256" key="4">
    <source>
        <dbReference type="ARBA" id="ARBA00023125"/>
    </source>
</evidence>
<dbReference type="InterPro" id="IPR001005">
    <property type="entry name" value="SANT/Myb"/>
</dbReference>
<keyword evidence="11" id="KW-1185">Reference proteome</keyword>
<evidence type="ECO:0000256" key="2">
    <source>
        <dbReference type="ARBA" id="ARBA00022737"/>
    </source>
</evidence>
<dbReference type="CDD" id="cd00167">
    <property type="entry name" value="SANT"/>
    <property type="match status" value="3"/>
</dbReference>
<proteinExistence type="predicted"/>
<organism evidence="10 11">
    <name type="scientific">Triparma columacea</name>
    <dbReference type="NCBI Taxonomy" id="722753"/>
    <lineage>
        <taxon>Eukaryota</taxon>
        <taxon>Sar</taxon>
        <taxon>Stramenopiles</taxon>
        <taxon>Ochrophyta</taxon>
        <taxon>Bolidophyceae</taxon>
        <taxon>Parmales</taxon>
        <taxon>Triparmaceae</taxon>
        <taxon>Triparma</taxon>
    </lineage>
</organism>
<evidence type="ECO:0000259" key="9">
    <source>
        <dbReference type="PROSITE" id="PS51294"/>
    </source>
</evidence>
<dbReference type="GO" id="GO:0000981">
    <property type="term" value="F:DNA-binding transcription factor activity, RNA polymerase II-specific"/>
    <property type="evidence" value="ECO:0007669"/>
    <property type="project" value="TreeGrafter"/>
</dbReference>
<evidence type="ECO:0000256" key="5">
    <source>
        <dbReference type="ARBA" id="ARBA00023163"/>
    </source>
</evidence>
<dbReference type="GO" id="GO:0005634">
    <property type="term" value="C:nucleus"/>
    <property type="evidence" value="ECO:0007669"/>
    <property type="project" value="UniProtKB-SubCell"/>
</dbReference>
<dbReference type="InterPro" id="IPR009057">
    <property type="entry name" value="Homeodomain-like_sf"/>
</dbReference>
<name>A0A9W7LCC9_9STRA</name>
<dbReference type="PANTHER" id="PTHR45614:SF25">
    <property type="entry name" value="MYB PROTEIN"/>
    <property type="match status" value="1"/>
</dbReference>
<dbReference type="Proteomes" id="UP001165065">
    <property type="component" value="Unassembled WGS sequence"/>
</dbReference>
<dbReference type="PROSITE" id="PS50090">
    <property type="entry name" value="MYB_LIKE"/>
    <property type="match status" value="3"/>
</dbReference>
<dbReference type="InterPro" id="IPR017930">
    <property type="entry name" value="Myb_dom"/>
</dbReference>
<evidence type="ECO:0000259" key="8">
    <source>
        <dbReference type="PROSITE" id="PS50090"/>
    </source>
</evidence>
<dbReference type="InterPro" id="IPR050560">
    <property type="entry name" value="MYB_TF"/>
</dbReference>
<keyword evidence="6" id="KW-0539">Nucleus</keyword>
<evidence type="ECO:0000313" key="10">
    <source>
        <dbReference type="EMBL" id="GMI44668.1"/>
    </source>
</evidence>
<feature type="domain" description="Myb-like" evidence="8">
    <location>
        <begin position="177"/>
        <end position="227"/>
    </location>
</feature>
<dbReference type="OrthoDB" id="2143914at2759"/>
<evidence type="ECO:0000256" key="6">
    <source>
        <dbReference type="ARBA" id="ARBA00023242"/>
    </source>
</evidence>
<feature type="domain" description="HTH myb-type" evidence="9">
    <location>
        <begin position="125"/>
        <end position="180"/>
    </location>
</feature>
<evidence type="ECO:0000256" key="7">
    <source>
        <dbReference type="SAM" id="MobiDB-lite"/>
    </source>
</evidence>
<feature type="domain" description="HTH myb-type" evidence="9">
    <location>
        <begin position="70"/>
        <end position="124"/>
    </location>
</feature>
<dbReference type="GO" id="GO:0000978">
    <property type="term" value="F:RNA polymerase II cis-regulatory region sequence-specific DNA binding"/>
    <property type="evidence" value="ECO:0007669"/>
    <property type="project" value="TreeGrafter"/>
</dbReference>
<comment type="caution">
    <text evidence="10">The sequence shown here is derived from an EMBL/GenBank/DDBJ whole genome shotgun (WGS) entry which is preliminary data.</text>
</comment>
<feature type="region of interest" description="Disordered" evidence="7">
    <location>
        <begin position="269"/>
        <end position="322"/>
    </location>
</feature>
<dbReference type="AlphaFoldDB" id="A0A9W7LCC9"/>
<feature type="region of interest" description="Disordered" evidence="7">
    <location>
        <begin position="727"/>
        <end position="762"/>
    </location>
</feature>
<accession>A0A9W7LCC9</accession>